<reference evidence="1 2" key="1">
    <citation type="submission" date="2016-01" db="EMBL/GenBank/DDBJ databases">
        <authorList>
            <person name="Oliw E.H."/>
        </authorList>
    </citation>
    <scope>NUCLEOTIDE SEQUENCE [LARGE SCALE GENOMIC DNA]</scope>
    <source>
        <strain evidence="1">LMG 22029</strain>
    </source>
</reference>
<protein>
    <submittedName>
        <fullName evidence="1">Thioesterase-like protein</fullName>
    </submittedName>
</protein>
<name>A0A158FIF0_CABSO</name>
<dbReference type="Proteomes" id="UP000054893">
    <property type="component" value="Unassembled WGS sequence"/>
</dbReference>
<sequence length="165" mass="18144">MPTIIYRDTVKPEWVDYNGHLRDAFYMLIFSFATDAFMDRIGLDEAGRASRKRSLFTLEAHINYLHETKEGAAVRVEASVLAFDAKRVHLYMEMYEGDGAEPIAASEQMLLHVDMTGGAKSAVFDTDIAGRIEALQAGSITKPRYAGRVIGLPSGSRASATARPA</sequence>
<dbReference type="Pfam" id="PF13279">
    <property type="entry name" value="4HBT_2"/>
    <property type="match status" value="1"/>
</dbReference>
<dbReference type="SUPFAM" id="SSF54637">
    <property type="entry name" value="Thioesterase/thiol ester dehydrase-isomerase"/>
    <property type="match status" value="1"/>
</dbReference>
<evidence type="ECO:0000313" key="2">
    <source>
        <dbReference type="Proteomes" id="UP000054893"/>
    </source>
</evidence>
<gene>
    <name evidence="1" type="ORF">AWB64_01311</name>
</gene>
<accession>A0A158FIF0</accession>
<proteinExistence type="predicted"/>
<dbReference type="Gene3D" id="3.10.129.10">
    <property type="entry name" value="Hotdog Thioesterase"/>
    <property type="match status" value="1"/>
</dbReference>
<organism evidence="1 2">
    <name type="scientific">Caballeronia sordidicola</name>
    <name type="common">Burkholderia sordidicola</name>
    <dbReference type="NCBI Taxonomy" id="196367"/>
    <lineage>
        <taxon>Bacteria</taxon>
        <taxon>Pseudomonadati</taxon>
        <taxon>Pseudomonadota</taxon>
        <taxon>Betaproteobacteria</taxon>
        <taxon>Burkholderiales</taxon>
        <taxon>Burkholderiaceae</taxon>
        <taxon>Caballeronia</taxon>
    </lineage>
</organism>
<dbReference type="CDD" id="cd00586">
    <property type="entry name" value="4HBT"/>
    <property type="match status" value="1"/>
</dbReference>
<dbReference type="RefSeq" id="WP_060817816.1">
    <property type="nucleotide sequence ID" value="NZ_FCOC02000003.1"/>
</dbReference>
<evidence type="ECO:0000313" key="1">
    <source>
        <dbReference type="EMBL" id="SAL19451.1"/>
    </source>
</evidence>
<dbReference type="InterPro" id="IPR029069">
    <property type="entry name" value="HotDog_dom_sf"/>
</dbReference>
<dbReference type="EMBL" id="FCOC02000003">
    <property type="protein sequence ID" value="SAL19451.1"/>
    <property type="molecule type" value="Genomic_DNA"/>
</dbReference>
<dbReference type="AlphaFoldDB" id="A0A158FIF0"/>
<dbReference type="OrthoDB" id="6117985at2"/>